<evidence type="ECO:0000259" key="2">
    <source>
        <dbReference type="Pfam" id="PF13354"/>
    </source>
</evidence>
<reference evidence="3" key="1">
    <citation type="submission" date="2022-10" db="EMBL/GenBank/DDBJ databases">
        <title>The complete genomes of actinobacterial strains from the NBC collection.</title>
        <authorList>
            <person name="Joergensen T.S."/>
            <person name="Alvarez Arevalo M."/>
            <person name="Sterndorff E.B."/>
            <person name="Faurdal D."/>
            <person name="Vuksanovic O."/>
            <person name="Mourched A.-S."/>
            <person name="Charusanti P."/>
            <person name="Shaw S."/>
            <person name="Blin K."/>
            <person name="Weber T."/>
        </authorList>
    </citation>
    <scope>NUCLEOTIDE SEQUENCE</scope>
    <source>
        <strain evidence="3">NBC_00008</strain>
    </source>
</reference>
<dbReference type="Gene3D" id="3.40.710.10">
    <property type="entry name" value="DD-peptidase/beta-lactamase superfamily"/>
    <property type="match status" value="1"/>
</dbReference>
<accession>A0AAU2VUQ5</accession>
<protein>
    <submittedName>
        <fullName evidence="3">Class A beta-lactamase-related serine hydrolase</fullName>
    </submittedName>
</protein>
<dbReference type="GO" id="GO:0008800">
    <property type="term" value="F:beta-lactamase activity"/>
    <property type="evidence" value="ECO:0007669"/>
    <property type="project" value="InterPro"/>
</dbReference>
<dbReference type="EMBL" id="CP108313">
    <property type="protein sequence ID" value="WTW71372.1"/>
    <property type="molecule type" value="Genomic_DNA"/>
</dbReference>
<dbReference type="PANTHER" id="PTHR35333:SF3">
    <property type="entry name" value="BETA-LACTAMASE-TYPE TRANSPEPTIDASE FOLD CONTAINING PROTEIN"/>
    <property type="match status" value="1"/>
</dbReference>
<evidence type="ECO:0000313" key="3">
    <source>
        <dbReference type="EMBL" id="WTW71372.1"/>
    </source>
</evidence>
<dbReference type="Pfam" id="PF13354">
    <property type="entry name" value="Beta-lactamase2"/>
    <property type="match status" value="1"/>
</dbReference>
<dbReference type="GO" id="GO:0046677">
    <property type="term" value="P:response to antibiotic"/>
    <property type="evidence" value="ECO:0007669"/>
    <property type="project" value="InterPro"/>
</dbReference>
<feature type="domain" description="Beta-lactamase class A catalytic" evidence="2">
    <location>
        <begin position="120"/>
        <end position="258"/>
    </location>
</feature>
<proteinExistence type="predicted"/>
<dbReference type="InterPro" id="IPR045155">
    <property type="entry name" value="Beta-lactam_cat"/>
</dbReference>
<dbReference type="PANTHER" id="PTHR35333">
    <property type="entry name" value="BETA-LACTAMASE"/>
    <property type="match status" value="1"/>
</dbReference>
<dbReference type="GO" id="GO:0030655">
    <property type="term" value="P:beta-lactam antibiotic catabolic process"/>
    <property type="evidence" value="ECO:0007669"/>
    <property type="project" value="InterPro"/>
</dbReference>
<organism evidence="3">
    <name type="scientific">Streptomyces sp. NBC_00008</name>
    <dbReference type="NCBI Taxonomy" id="2903610"/>
    <lineage>
        <taxon>Bacteria</taxon>
        <taxon>Bacillati</taxon>
        <taxon>Actinomycetota</taxon>
        <taxon>Actinomycetes</taxon>
        <taxon>Kitasatosporales</taxon>
        <taxon>Streptomycetaceae</taxon>
        <taxon>Streptomyces</taxon>
    </lineage>
</organism>
<gene>
    <name evidence="3" type="ORF">OG398_25465</name>
</gene>
<name>A0AAU2VUQ5_9ACTN</name>
<dbReference type="SUPFAM" id="SSF56601">
    <property type="entry name" value="beta-lactamase/transpeptidase-like"/>
    <property type="match status" value="1"/>
</dbReference>
<feature type="chain" id="PRO_5043435346" evidence="1">
    <location>
        <begin position="36"/>
        <end position="297"/>
    </location>
</feature>
<keyword evidence="1" id="KW-0732">Signal</keyword>
<dbReference type="InterPro" id="IPR000871">
    <property type="entry name" value="Beta-lactam_class-A"/>
</dbReference>
<evidence type="ECO:0000256" key="1">
    <source>
        <dbReference type="SAM" id="SignalP"/>
    </source>
</evidence>
<dbReference type="InterPro" id="IPR012338">
    <property type="entry name" value="Beta-lactam/transpept-like"/>
</dbReference>
<keyword evidence="3" id="KW-0378">Hydrolase</keyword>
<dbReference type="AlphaFoldDB" id="A0AAU2VUQ5"/>
<feature type="signal peptide" evidence="1">
    <location>
        <begin position="1"/>
        <end position="35"/>
    </location>
</feature>
<sequence>MTASRLSRRARPVPTAALAVTVLAAVALGVTPAAAAAPAVSCSSDRPGLAARLSKDITAALDGRGPATALALHDRTTGTTCALRSTSAYDSASVVKATVLAALLRDTARHHRRLTRRETDLSTAMITKSDNNATTSLWKQLGATRIKAFLKAAGMTHTTPGSGGYWGLTRITAQDEQRLLALLTAGNPVLSDKARAYELGLMRKVVPSQRWGTPAGAPASATVQLKNGWLRRTTHGWRVHSIGAFTGRGHDYALSVLTQDNRTMNDGVHTIQAVARAVHKDLNARYASHLDAAVPGR</sequence>